<feature type="non-terminal residue" evidence="1">
    <location>
        <position position="1"/>
    </location>
</feature>
<evidence type="ECO:0008006" key="3">
    <source>
        <dbReference type="Google" id="ProtNLM"/>
    </source>
</evidence>
<dbReference type="Proteomes" id="UP000680020">
    <property type="component" value="Unassembled WGS sequence"/>
</dbReference>
<evidence type="ECO:0000313" key="2">
    <source>
        <dbReference type="Proteomes" id="UP000680020"/>
    </source>
</evidence>
<feature type="non-terminal residue" evidence="1">
    <location>
        <position position="156"/>
    </location>
</feature>
<organism evidence="1 2">
    <name type="scientific">Wohlfahrtiimonas chitiniclastica</name>
    <dbReference type="NCBI Taxonomy" id="400946"/>
    <lineage>
        <taxon>Bacteria</taxon>
        <taxon>Pseudomonadati</taxon>
        <taxon>Pseudomonadota</taxon>
        <taxon>Gammaproteobacteria</taxon>
        <taxon>Cardiobacteriales</taxon>
        <taxon>Ignatzschineriaceae</taxon>
        <taxon>Wohlfahrtiimonas</taxon>
    </lineage>
</organism>
<proteinExistence type="predicted"/>
<gene>
    <name evidence="1" type="ORF">J7561_10085</name>
</gene>
<comment type="caution">
    <text evidence="1">The sequence shown here is derived from an EMBL/GenBank/DDBJ whole genome shotgun (WGS) entry which is preliminary data.</text>
</comment>
<reference evidence="1" key="1">
    <citation type="submission" date="2021-03" db="EMBL/GenBank/DDBJ databases">
        <title>Identification and antibiotic profiling of Wohlfahrtiimonas chitiniclastica, an underestimated human pathogen.</title>
        <authorList>
            <person name="Kopf A."/>
            <person name="Bunk B."/>
            <person name="Coldewey S."/>
            <person name="Gunzer F."/>
            <person name="Riedel T."/>
            <person name="Schroettner P."/>
        </authorList>
    </citation>
    <scope>NUCLEOTIDE SEQUENCE</scope>
    <source>
        <strain evidence="1">DSM 100917</strain>
    </source>
</reference>
<dbReference type="RefSeq" id="WP_213403182.1">
    <property type="nucleotide sequence ID" value="NZ_JAGIBT010000030.1"/>
</dbReference>
<sequence>GNPIDDFEAIFLRDRDGKIIEAKDVGQSTIEIQNGAGEAYYGFNGLRTDDKGIHLNYGLDEIQAYDGKVVTVKSDQSNVTTNSRDLRVELVGQGGFTFTGDQGITLSGNPNTYTGNTIIDDTVITAGMDNVFGQQGDLTLKGQSTFDLAGMKQSVD</sequence>
<accession>A0AB35C1Q6</accession>
<dbReference type="EMBL" id="JAGIBU010000030">
    <property type="protein sequence ID" value="MBS7825530.1"/>
    <property type="molecule type" value="Genomic_DNA"/>
</dbReference>
<name>A0AB35C1Q6_9GAMM</name>
<dbReference type="AlphaFoldDB" id="A0AB35C1Q6"/>
<protein>
    <recommendedName>
        <fullName evidence="3">Autotransporter outer membrane beta-barrel domain-containing protein</fullName>
    </recommendedName>
</protein>
<evidence type="ECO:0000313" key="1">
    <source>
        <dbReference type="EMBL" id="MBS7825530.1"/>
    </source>
</evidence>